<protein>
    <submittedName>
        <fullName evidence="3">Enoyl-CoA hydratase</fullName>
    </submittedName>
</protein>
<evidence type="ECO:0000313" key="3">
    <source>
        <dbReference type="EMBL" id="ETO19166.1"/>
    </source>
</evidence>
<dbReference type="InterPro" id="IPR029045">
    <property type="entry name" value="ClpP/crotonase-like_dom_sf"/>
</dbReference>
<dbReference type="OrthoDB" id="2018133at2759"/>
<dbReference type="Pfam" id="PF00378">
    <property type="entry name" value="ECH_1"/>
    <property type="match status" value="2"/>
</dbReference>
<dbReference type="OMA" id="DARIGYM"/>
<comment type="caution">
    <text evidence="3">The sequence shown here is derived from an EMBL/GenBank/DDBJ whole genome shotgun (WGS) entry which is preliminary data.</text>
</comment>
<name>X6MZA8_RETFI</name>
<dbReference type="CDD" id="cd06558">
    <property type="entry name" value="crotonase-like"/>
    <property type="match status" value="1"/>
</dbReference>
<keyword evidence="4" id="KW-1185">Reference proteome</keyword>
<dbReference type="Proteomes" id="UP000023152">
    <property type="component" value="Unassembled WGS sequence"/>
</dbReference>
<evidence type="ECO:0000313" key="4">
    <source>
        <dbReference type="Proteomes" id="UP000023152"/>
    </source>
</evidence>
<dbReference type="EMBL" id="ASPP01013958">
    <property type="protein sequence ID" value="ETO19166.1"/>
    <property type="molecule type" value="Genomic_DNA"/>
</dbReference>
<gene>
    <name evidence="3" type="ORF">RFI_18066</name>
</gene>
<evidence type="ECO:0000256" key="2">
    <source>
        <dbReference type="RuleBase" id="RU003707"/>
    </source>
</evidence>
<dbReference type="Gene3D" id="3.90.226.10">
    <property type="entry name" value="2-enoyl-CoA Hydratase, Chain A, domain 1"/>
    <property type="match status" value="1"/>
</dbReference>
<proteinExistence type="inferred from homology"/>
<accession>X6MZA8</accession>
<organism evidence="3 4">
    <name type="scientific">Reticulomyxa filosa</name>
    <dbReference type="NCBI Taxonomy" id="46433"/>
    <lineage>
        <taxon>Eukaryota</taxon>
        <taxon>Sar</taxon>
        <taxon>Rhizaria</taxon>
        <taxon>Retaria</taxon>
        <taxon>Foraminifera</taxon>
        <taxon>Monothalamids</taxon>
        <taxon>Reticulomyxidae</taxon>
        <taxon>Reticulomyxa</taxon>
    </lineage>
</organism>
<sequence>MNPVFSFVEFQKCYEHRLARIILNRPEHYNAITFGMGREIKQAVVLANADEGISVIVIEGKGKYFCSGYDLKTGVTNEVARQSDNSIENPCSQKLPWDPSKDYAAMGNNEITEGFTSCFMSLFKSRKPTIACVHGGCIGGGTDIALCCDLIFMTKDAKIGYPPVRLWGVPTTAMWTLHLGPQKAKYLLFTGDLIDGSTAEQMGLIAKALPNETELKDFVFKVAKRISSVPSNQLFFNKLVINNICNAMYGGIDNVQSLASILDGASRHTPEGIMFAKFAQQQGFKNAIKFRDSGQDLNLDKNSSFKLELNSDDIKPQLRSKM</sequence>
<dbReference type="PANTHER" id="PTHR43802:SF1">
    <property type="entry name" value="IP11341P-RELATED"/>
    <property type="match status" value="1"/>
</dbReference>
<comment type="similarity">
    <text evidence="1 2">Belongs to the enoyl-CoA hydratase/isomerase family.</text>
</comment>
<dbReference type="NCBIfam" id="NF006128">
    <property type="entry name" value="PRK08272.1"/>
    <property type="match status" value="1"/>
</dbReference>
<evidence type="ECO:0000256" key="1">
    <source>
        <dbReference type="ARBA" id="ARBA00005254"/>
    </source>
</evidence>
<dbReference type="AlphaFoldDB" id="X6MZA8"/>
<dbReference type="PANTHER" id="PTHR43802">
    <property type="entry name" value="ENOYL-COA HYDRATASE"/>
    <property type="match status" value="1"/>
</dbReference>
<dbReference type="InterPro" id="IPR018376">
    <property type="entry name" value="Enoyl-CoA_hyd/isom_CS"/>
</dbReference>
<dbReference type="InterPro" id="IPR001753">
    <property type="entry name" value="Enoyl-CoA_hydra/iso"/>
</dbReference>
<reference evidence="3 4" key="1">
    <citation type="journal article" date="2013" name="Curr. Biol.">
        <title>The Genome of the Foraminiferan Reticulomyxa filosa.</title>
        <authorList>
            <person name="Glockner G."/>
            <person name="Hulsmann N."/>
            <person name="Schleicher M."/>
            <person name="Noegel A.A."/>
            <person name="Eichinger L."/>
            <person name="Gallinger C."/>
            <person name="Pawlowski J."/>
            <person name="Sierra R."/>
            <person name="Euteneuer U."/>
            <person name="Pillet L."/>
            <person name="Moustafa A."/>
            <person name="Platzer M."/>
            <person name="Groth M."/>
            <person name="Szafranski K."/>
            <person name="Schliwa M."/>
        </authorList>
    </citation>
    <scope>NUCLEOTIDE SEQUENCE [LARGE SCALE GENOMIC DNA]</scope>
</reference>
<dbReference type="GO" id="GO:0003824">
    <property type="term" value="F:catalytic activity"/>
    <property type="evidence" value="ECO:0007669"/>
    <property type="project" value="InterPro"/>
</dbReference>
<dbReference type="PROSITE" id="PS00166">
    <property type="entry name" value="ENOYL_COA_HYDRATASE"/>
    <property type="match status" value="1"/>
</dbReference>
<dbReference type="SUPFAM" id="SSF52096">
    <property type="entry name" value="ClpP/crotonase"/>
    <property type="match status" value="1"/>
</dbReference>